<sequence>MEKRFSEMSEQELRSEIALLSEKARRAEQMGMVNEFSVHERRIALAKSYLLDPEDFTSGEQYEIDGDPGSTFTIDYMNGTFAWGYRTGNSEIEAFPIAMLIKKEQQ</sequence>
<dbReference type="OrthoDB" id="2353288at2"/>
<keyword evidence="2" id="KW-1185">Reference proteome</keyword>
<dbReference type="STRING" id="157733.AB986_20885"/>
<dbReference type="Proteomes" id="UP000035996">
    <property type="component" value="Unassembled WGS sequence"/>
</dbReference>
<dbReference type="Gene3D" id="1.10.287.880">
    <property type="entry name" value="Hypothetical protein YfhH domain"/>
    <property type="match status" value="1"/>
</dbReference>
<name>A0A0J6CS19_9BACL</name>
<proteinExistence type="predicted"/>
<dbReference type="AlphaFoldDB" id="A0A0J6CS19"/>
<dbReference type="RefSeq" id="WP_048313613.1">
    <property type="nucleotide sequence ID" value="NZ_CP119526.1"/>
</dbReference>
<dbReference type="EMBL" id="LELK01000015">
    <property type="protein sequence ID" value="KMM35905.1"/>
    <property type="molecule type" value="Genomic_DNA"/>
</dbReference>
<evidence type="ECO:0000313" key="1">
    <source>
        <dbReference type="EMBL" id="KMM35905.1"/>
    </source>
</evidence>
<accession>A0A0J6CS19</accession>
<dbReference type="SUPFAM" id="SSF101697">
    <property type="entry name" value="Hypothetical protein YfhH"/>
    <property type="match status" value="1"/>
</dbReference>
<organism evidence="1 2">
    <name type="scientific">Guptibacillus hwajinpoensis</name>
    <dbReference type="NCBI Taxonomy" id="208199"/>
    <lineage>
        <taxon>Bacteria</taxon>
        <taxon>Bacillati</taxon>
        <taxon>Bacillota</taxon>
        <taxon>Bacilli</taxon>
        <taxon>Bacillales</taxon>
        <taxon>Guptibacillaceae</taxon>
        <taxon>Guptibacillus</taxon>
    </lineage>
</organism>
<gene>
    <name evidence="1" type="ORF">AB986_20885</name>
</gene>
<evidence type="ECO:0000313" key="2">
    <source>
        <dbReference type="Proteomes" id="UP000035996"/>
    </source>
</evidence>
<dbReference type="InterPro" id="IPR014938">
    <property type="entry name" value="YfhH-like"/>
</dbReference>
<reference evidence="1" key="1">
    <citation type="submission" date="2015-06" db="EMBL/GenBank/DDBJ databases">
        <authorList>
            <person name="Liu B."/>
            <person name="Wang J."/>
            <person name="Zhu Y."/>
            <person name="Liu G."/>
            <person name="Chen Q."/>
            <person name="Zheng C."/>
            <person name="Che J."/>
            <person name="Ge C."/>
            <person name="Shi H."/>
            <person name="Pan Z."/>
            <person name="Liu X."/>
        </authorList>
    </citation>
    <scope>NUCLEOTIDE SEQUENCE [LARGE SCALE GENOMIC DNA]</scope>
    <source>
        <strain evidence="1">DSM 16346</strain>
    </source>
</reference>
<comment type="caution">
    <text evidence="1">The sequence shown here is derived from an EMBL/GenBank/DDBJ whole genome shotgun (WGS) entry which is preliminary data.</text>
</comment>
<dbReference type="Gene3D" id="2.30.30.340">
    <property type="entry name" value="Hypothetical protein YfhH like domains"/>
    <property type="match status" value="1"/>
</dbReference>
<dbReference type="Pfam" id="PF08838">
    <property type="entry name" value="DUF1811"/>
    <property type="match status" value="1"/>
</dbReference>
<protein>
    <submittedName>
        <fullName evidence="1">Uncharacterized protein</fullName>
    </submittedName>
</protein>
<dbReference type="InterPro" id="IPR036289">
    <property type="entry name" value="YfhH"/>
</dbReference>